<evidence type="ECO:0000313" key="1">
    <source>
        <dbReference type="EMBL" id="KAK2182591.1"/>
    </source>
</evidence>
<accession>A0AAD9NVK2</accession>
<protein>
    <submittedName>
        <fullName evidence="1">Uncharacterized protein</fullName>
    </submittedName>
</protein>
<evidence type="ECO:0000313" key="2">
    <source>
        <dbReference type="Proteomes" id="UP001209878"/>
    </source>
</evidence>
<comment type="caution">
    <text evidence="1">The sequence shown here is derived from an EMBL/GenBank/DDBJ whole genome shotgun (WGS) entry which is preliminary data.</text>
</comment>
<dbReference type="Proteomes" id="UP001209878">
    <property type="component" value="Unassembled WGS sequence"/>
</dbReference>
<dbReference type="EMBL" id="JAODUO010000347">
    <property type="protein sequence ID" value="KAK2182591.1"/>
    <property type="molecule type" value="Genomic_DNA"/>
</dbReference>
<keyword evidence="2" id="KW-1185">Reference proteome</keyword>
<name>A0AAD9NVK2_RIDPI</name>
<organism evidence="1 2">
    <name type="scientific">Ridgeia piscesae</name>
    <name type="common">Tubeworm</name>
    <dbReference type="NCBI Taxonomy" id="27915"/>
    <lineage>
        <taxon>Eukaryota</taxon>
        <taxon>Metazoa</taxon>
        <taxon>Spiralia</taxon>
        <taxon>Lophotrochozoa</taxon>
        <taxon>Annelida</taxon>
        <taxon>Polychaeta</taxon>
        <taxon>Sedentaria</taxon>
        <taxon>Canalipalpata</taxon>
        <taxon>Sabellida</taxon>
        <taxon>Siboglinidae</taxon>
        <taxon>Ridgeia</taxon>
    </lineage>
</organism>
<dbReference type="AlphaFoldDB" id="A0AAD9NVK2"/>
<gene>
    <name evidence="1" type="ORF">NP493_346g02062</name>
</gene>
<sequence length="35" mass="3956">MCAAKCQYDSCKKICMHCAICYCSDFVYGQCNCCD</sequence>
<proteinExistence type="predicted"/>
<reference evidence="1" key="1">
    <citation type="journal article" date="2023" name="Mol. Biol. Evol.">
        <title>Third-Generation Sequencing Reveals the Adaptive Role of the Epigenome in Three Deep-Sea Polychaetes.</title>
        <authorList>
            <person name="Perez M."/>
            <person name="Aroh O."/>
            <person name="Sun Y."/>
            <person name="Lan Y."/>
            <person name="Juniper S.K."/>
            <person name="Young C.R."/>
            <person name="Angers B."/>
            <person name="Qian P.Y."/>
        </authorList>
    </citation>
    <scope>NUCLEOTIDE SEQUENCE</scope>
    <source>
        <strain evidence="1">R07B-5</strain>
    </source>
</reference>